<dbReference type="EMBL" id="AUZY01000473">
    <property type="protein sequence ID" value="EQD78607.1"/>
    <property type="molecule type" value="Genomic_DNA"/>
</dbReference>
<evidence type="ECO:0000313" key="1">
    <source>
        <dbReference type="EMBL" id="EQD78607.1"/>
    </source>
</evidence>
<dbReference type="EC" id="2.4.1.129" evidence="1"/>
<name>T1C8X7_9ZZZZ</name>
<organism evidence="1">
    <name type="scientific">mine drainage metagenome</name>
    <dbReference type="NCBI Taxonomy" id="410659"/>
    <lineage>
        <taxon>unclassified sequences</taxon>
        <taxon>metagenomes</taxon>
        <taxon>ecological metagenomes</taxon>
    </lineage>
</organism>
<reference evidence="1" key="1">
    <citation type="submission" date="2013-08" db="EMBL/GenBank/DDBJ databases">
        <authorList>
            <person name="Mendez C."/>
            <person name="Richter M."/>
            <person name="Ferrer M."/>
            <person name="Sanchez J."/>
        </authorList>
    </citation>
    <scope>NUCLEOTIDE SEQUENCE</scope>
</reference>
<keyword evidence="1" id="KW-0328">Glycosyltransferase</keyword>
<comment type="caution">
    <text evidence="1">The sequence shown here is derived from an EMBL/GenBank/DDBJ whole genome shotgun (WGS) entry which is preliminary data.</text>
</comment>
<dbReference type="GO" id="GO:0016757">
    <property type="term" value="F:glycosyltransferase activity"/>
    <property type="evidence" value="ECO:0007669"/>
    <property type="project" value="UniProtKB-KW"/>
</dbReference>
<dbReference type="InterPro" id="IPR012338">
    <property type="entry name" value="Beta-lactam/transpept-like"/>
</dbReference>
<proteinExistence type="predicted"/>
<keyword evidence="1" id="KW-0808">Transferase</keyword>
<feature type="non-terminal residue" evidence="1">
    <location>
        <position position="1"/>
    </location>
</feature>
<dbReference type="AlphaFoldDB" id="T1C8X7"/>
<accession>T1C8X7</accession>
<protein>
    <submittedName>
        <fullName evidence="1">Penicillin-binding protein, transpeptidase domain protein</fullName>
        <ecNumber evidence="1">2.4.1.129</ecNumber>
    </submittedName>
</protein>
<sequence length="115" mass="12075">HNGRTNQELALRHRALFIGFTPASDPRVAGVAVLERAAWGGRDAAPIVRDMFDAWARLRHLPDTPLPGDTLPAWAPLSLPAGTASSAPVTPAVDLPHASSVLNRARAAPAVSMSS</sequence>
<gene>
    <name evidence="1" type="ORF">B1B_00620</name>
</gene>
<dbReference type="Gene3D" id="3.30.450.330">
    <property type="match status" value="1"/>
</dbReference>
<dbReference type="SUPFAM" id="SSF56601">
    <property type="entry name" value="beta-lactamase/transpeptidase-like"/>
    <property type="match status" value="1"/>
</dbReference>
<reference evidence="1" key="2">
    <citation type="journal article" date="2014" name="ISME J.">
        <title>Microbial stratification in low pH oxic and suboxic macroscopic growths along an acid mine drainage.</title>
        <authorList>
            <person name="Mendez-Garcia C."/>
            <person name="Mesa V."/>
            <person name="Sprenger R.R."/>
            <person name="Richter M."/>
            <person name="Diez M.S."/>
            <person name="Solano J."/>
            <person name="Bargiela R."/>
            <person name="Golyshina O.V."/>
            <person name="Manteca A."/>
            <person name="Ramos J.L."/>
            <person name="Gallego J.R."/>
            <person name="Llorente I."/>
            <person name="Martins Dos Santos V.A."/>
            <person name="Jensen O.N."/>
            <person name="Pelaez A.I."/>
            <person name="Sanchez J."/>
            <person name="Ferrer M."/>
        </authorList>
    </citation>
    <scope>NUCLEOTIDE SEQUENCE</scope>
</reference>